<proteinExistence type="inferred from homology"/>
<comment type="similarity">
    <text evidence="3">Belongs to the BRX1 family.</text>
</comment>
<dbReference type="STRING" id="1147741.A0A0R3RXZ3"/>
<evidence type="ECO:0000313" key="11">
    <source>
        <dbReference type="WBParaSite" id="EEL_0000712501-mRNA-1"/>
    </source>
</evidence>
<dbReference type="SMART" id="SM00879">
    <property type="entry name" value="Brix"/>
    <property type="match status" value="1"/>
</dbReference>
<dbReference type="Pfam" id="PF04427">
    <property type="entry name" value="Brix"/>
    <property type="match status" value="1"/>
</dbReference>
<name>A0A0R3RXZ3_9BILA</name>
<dbReference type="Proteomes" id="UP000050640">
    <property type="component" value="Unplaced"/>
</dbReference>
<keyword evidence="5" id="KW-0690">Ribosome biogenesis</keyword>
<evidence type="ECO:0000256" key="1">
    <source>
        <dbReference type="ARBA" id="ARBA00003439"/>
    </source>
</evidence>
<keyword evidence="10" id="KW-1185">Reference proteome</keyword>
<dbReference type="PROSITE" id="PS50833">
    <property type="entry name" value="BRIX"/>
    <property type="match status" value="1"/>
</dbReference>
<evidence type="ECO:0000313" key="10">
    <source>
        <dbReference type="Proteomes" id="UP000050640"/>
    </source>
</evidence>
<evidence type="ECO:0000256" key="6">
    <source>
        <dbReference type="ARBA" id="ARBA00023242"/>
    </source>
</evidence>
<feature type="domain" description="Brix" evidence="9">
    <location>
        <begin position="60"/>
        <end position="250"/>
    </location>
</feature>
<dbReference type="GO" id="GO:0005730">
    <property type="term" value="C:nucleolus"/>
    <property type="evidence" value="ECO:0007669"/>
    <property type="project" value="UniProtKB-SubCell"/>
</dbReference>
<evidence type="ECO:0000256" key="4">
    <source>
        <dbReference type="ARBA" id="ARBA00020522"/>
    </source>
</evidence>
<evidence type="ECO:0000256" key="5">
    <source>
        <dbReference type="ARBA" id="ARBA00022517"/>
    </source>
</evidence>
<comment type="function">
    <text evidence="1">Required for biogenesis of the 60S ribosomal subunit.</text>
</comment>
<dbReference type="Gene3D" id="3.40.50.10480">
    <property type="entry name" value="Probable brix-domain ribosomal biogenesis protein"/>
    <property type="match status" value="1"/>
</dbReference>
<dbReference type="FunFam" id="3.40.50.10480:FF:000003">
    <property type="entry name" value="Ribosome biogenesis protein BRX1"/>
    <property type="match status" value="1"/>
</dbReference>
<dbReference type="GO" id="GO:0019843">
    <property type="term" value="F:rRNA binding"/>
    <property type="evidence" value="ECO:0007669"/>
    <property type="project" value="InterPro"/>
</dbReference>
<evidence type="ECO:0000259" key="9">
    <source>
        <dbReference type="PROSITE" id="PS50833"/>
    </source>
</evidence>
<feature type="region of interest" description="Disordered" evidence="8">
    <location>
        <begin position="16"/>
        <end position="40"/>
    </location>
</feature>
<dbReference type="InterPro" id="IPR007109">
    <property type="entry name" value="Brix"/>
</dbReference>
<evidence type="ECO:0000256" key="2">
    <source>
        <dbReference type="ARBA" id="ARBA00004604"/>
    </source>
</evidence>
<accession>A0A0R3RXZ3</accession>
<dbReference type="InterPro" id="IPR026532">
    <property type="entry name" value="BRX1"/>
</dbReference>
<dbReference type="AlphaFoldDB" id="A0A0R3RXZ3"/>
<organism evidence="10 11">
    <name type="scientific">Elaeophora elaphi</name>
    <dbReference type="NCBI Taxonomy" id="1147741"/>
    <lineage>
        <taxon>Eukaryota</taxon>
        <taxon>Metazoa</taxon>
        <taxon>Ecdysozoa</taxon>
        <taxon>Nematoda</taxon>
        <taxon>Chromadorea</taxon>
        <taxon>Rhabditida</taxon>
        <taxon>Spirurina</taxon>
        <taxon>Spiruromorpha</taxon>
        <taxon>Filarioidea</taxon>
        <taxon>Onchocercidae</taxon>
        <taxon>Elaeophora</taxon>
    </lineage>
</organism>
<dbReference type="WBParaSite" id="EEL_0000712501-mRNA-1">
    <property type="protein sequence ID" value="EEL_0000712501-mRNA-1"/>
    <property type="gene ID" value="EEL_0000712501"/>
</dbReference>
<evidence type="ECO:0000256" key="3">
    <source>
        <dbReference type="ARBA" id="ARBA00006369"/>
    </source>
</evidence>
<evidence type="ECO:0000256" key="7">
    <source>
        <dbReference type="ARBA" id="ARBA00080845"/>
    </source>
</evidence>
<reference evidence="11" key="1">
    <citation type="submission" date="2017-02" db="UniProtKB">
        <authorList>
            <consortium name="WormBaseParasite"/>
        </authorList>
    </citation>
    <scope>IDENTIFICATION</scope>
</reference>
<dbReference type="GO" id="GO:0000027">
    <property type="term" value="P:ribosomal large subunit assembly"/>
    <property type="evidence" value="ECO:0007669"/>
    <property type="project" value="TreeGrafter"/>
</dbReference>
<comment type="subcellular location">
    <subcellularLocation>
        <location evidence="2">Nucleus</location>
        <location evidence="2">Nucleolus</location>
    </subcellularLocation>
</comment>
<keyword evidence="6" id="KW-0539">Nucleus</keyword>
<protein>
    <recommendedName>
        <fullName evidence="4">Ribosome biogenesis protein BRX1 homolog</fullName>
    </recommendedName>
    <alternativeName>
        <fullName evidence="7">Brix domain-containing protein 2 homolog</fullName>
    </alternativeName>
</protein>
<dbReference type="PANTHER" id="PTHR13634">
    <property type="entry name" value="RIBOSOME BIOGENESIS PROTEIN BRIX"/>
    <property type="match status" value="1"/>
</dbReference>
<evidence type="ECO:0000256" key="8">
    <source>
        <dbReference type="SAM" id="MobiDB-lite"/>
    </source>
</evidence>
<dbReference type="PANTHER" id="PTHR13634:SF0">
    <property type="entry name" value="RIBOSOME BIOGENESIS PROTEIN BRX1 HOMOLOG"/>
    <property type="match status" value="1"/>
</dbReference>
<dbReference type="GO" id="GO:0006364">
    <property type="term" value="P:rRNA processing"/>
    <property type="evidence" value="ECO:0007669"/>
    <property type="project" value="InterPro"/>
</dbReference>
<sequence>MSRRFRQLESVDELLPKRRRSASETSESSNSSKEESFAVSSKNKDISEKLQVKSKWTNRERVLVFCSRGASYRMRHLMKDFLNLMPHSKSDNKLDKNKSLVLINEIAEIANCTKCLYFENRKHMDLYLWISNITYGPSVKFLVHNVHTMDEMRMSGNCLKGSRPVLSFDSSFDSRPHFSLIKQLLIQVFSTPYHHPRSKPFIDHVFTFSITADGKIWFRNFQIVDETLELQEIGPRMVLEIIRIFNGSFEGSVLYDNPNYVSPNAVRSEIRKKQSHKYVVKKLVEKARGIKSAEQAAVKMPDPVGEIFDTERMLVDPQAKEIKRIIEKKRKKKTKAKQGKVKLD</sequence>
<dbReference type="SUPFAM" id="SSF52954">
    <property type="entry name" value="Class II aaRS ABD-related"/>
    <property type="match status" value="1"/>
</dbReference>